<gene>
    <name evidence="11" type="ORF">H0194_04045</name>
</gene>
<dbReference type="GO" id="GO:0005524">
    <property type="term" value="F:ATP binding"/>
    <property type="evidence" value="ECO:0007669"/>
    <property type="project" value="UniProtKB-KW"/>
</dbReference>
<dbReference type="Pfam" id="PF01202">
    <property type="entry name" value="SKI"/>
    <property type="match status" value="1"/>
</dbReference>
<organism evidence="11 12">
    <name type="scientific">Corynebacterium incognita</name>
    <dbReference type="NCBI Taxonomy" id="2754725"/>
    <lineage>
        <taxon>Bacteria</taxon>
        <taxon>Bacillati</taxon>
        <taxon>Actinomycetota</taxon>
        <taxon>Actinomycetes</taxon>
        <taxon>Mycobacteriales</taxon>
        <taxon>Corynebacteriaceae</taxon>
        <taxon>Corynebacterium</taxon>
    </lineage>
</organism>
<evidence type="ECO:0000256" key="10">
    <source>
        <dbReference type="RuleBase" id="RU363066"/>
    </source>
</evidence>
<comment type="pathway">
    <text evidence="1">Carbohydrate acid metabolism.</text>
</comment>
<dbReference type="InterPro" id="IPR031322">
    <property type="entry name" value="Shikimate/glucono_kinase"/>
</dbReference>
<evidence type="ECO:0000256" key="5">
    <source>
        <dbReference type="ARBA" id="ARBA00022741"/>
    </source>
</evidence>
<dbReference type="EMBL" id="CP059404">
    <property type="protein sequence ID" value="QNE90164.1"/>
    <property type="molecule type" value="Genomic_DNA"/>
</dbReference>
<dbReference type="GO" id="GO:0005737">
    <property type="term" value="C:cytoplasm"/>
    <property type="evidence" value="ECO:0007669"/>
    <property type="project" value="TreeGrafter"/>
</dbReference>
<evidence type="ECO:0000256" key="3">
    <source>
        <dbReference type="ARBA" id="ARBA00012054"/>
    </source>
</evidence>
<comment type="similarity">
    <text evidence="2 10">Belongs to the gluconokinase GntK/GntV family.</text>
</comment>
<evidence type="ECO:0000256" key="1">
    <source>
        <dbReference type="ARBA" id="ARBA00004761"/>
    </source>
</evidence>
<evidence type="ECO:0000313" key="12">
    <source>
        <dbReference type="Proteomes" id="UP000515743"/>
    </source>
</evidence>
<dbReference type="NCBIfam" id="TIGR01313">
    <property type="entry name" value="therm_gnt_kin"/>
    <property type="match status" value="1"/>
</dbReference>
<keyword evidence="8" id="KW-0311">Gluconate utilization</keyword>
<protein>
    <recommendedName>
        <fullName evidence="3 10">Gluconokinase</fullName>
        <ecNumber evidence="3 10">2.7.1.12</ecNumber>
    </recommendedName>
</protein>
<dbReference type="GO" id="GO:0046316">
    <property type="term" value="F:gluconokinase activity"/>
    <property type="evidence" value="ECO:0007669"/>
    <property type="project" value="UniProtKB-EC"/>
</dbReference>
<evidence type="ECO:0000256" key="6">
    <source>
        <dbReference type="ARBA" id="ARBA00022777"/>
    </source>
</evidence>
<dbReference type="SUPFAM" id="SSF52540">
    <property type="entry name" value="P-loop containing nucleoside triphosphate hydrolases"/>
    <property type="match status" value="1"/>
</dbReference>
<dbReference type="EC" id="2.7.1.12" evidence="3 10"/>
<accession>A0A7G7CRE8</accession>
<dbReference type="AlphaFoldDB" id="A0A7G7CRE8"/>
<sequence length="183" mass="20300">MNALLPSPQCNDFAYRHIVIMGVSGSGKSTVGEMLSPVVGLAYRDGDDLHPQENIAKMARGVPLTDEDRWPWLREIGAWLAAADNGAMVGCSALKRSYRDLIREYVPEVAFLHLDGEFSVLFERMNHRPGHFMPASLLHSQVETLESLGPDESGKLFDISEPLETIVGKAARWIRTGDQLSEH</sequence>
<reference evidence="11 12" key="1">
    <citation type="submission" date="2020-07" db="EMBL/GenBank/DDBJ databases">
        <title>Complete genome and description of Corynebacterium incognita strain Marseille-Q3630 sp. nov.</title>
        <authorList>
            <person name="Boxberger M."/>
        </authorList>
    </citation>
    <scope>NUCLEOTIDE SEQUENCE [LARGE SCALE GENOMIC DNA]</scope>
    <source>
        <strain evidence="11 12">Marseille-Q3630</strain>
    </source>
</reference>
<evidence type="ECO:0000256" key="9">
    <source>
        <dbReference type="ARBA" id="ARBA00048090"/>
    </source>
</evidence>
<keyword evidence="5 10" id="KW-0547">Nucleotide-binding</keyword>
<name>A0A7G7CRE8_9CORY</name>
<dbReference type="KEGG" id="cik:H0194_04045"/>
<dbReference type="Proteomes" id="UP000515743">
    <property type="component" value="Chromosome"/>
</dbReference>
<evidence type="ECO:0000256" key="4">
    <source>
        <dbReference type="ARBA" id="ARBA00022679"/>
    </source>
</evidence>
<proteinExistence type="inferred from homology"/>
<evidence type="ECO:0000256" key="8">
    <source>
        <dbReference type="ARBA" id="ARBA00023064"/>
    </source>
</evidence>
<comment type="catalytic activity">
    <reaction evidence="9 10">
        <text>D-gluconate + ATP = 6-phospho-D-gluconate + ADP + H(+)</text>
        <dbReference type="Rhea" id="RHEA:19433"/>
        <dbReference type="ChEBI" id="CHEBI:15378"/>
        <dbReference type="ChEBI" id="CHEBI:18391"/>
        <dbReference type="ChEBI" id="CHEBI:30616"/>
        <dbReference type="ChEBI" id="CHEBI:58759"/>
        <dbReference type="ChEBI" id="CHEBI:456216"/>
        <dbReference type="EC" id="2.7.1.12"/>
    </reaction>
</comment>
<evidence type="ECO:0000313" key="11">
    <source>
        <dbReference type="EMBL" id="QNE90164.1"/>
    </source>
</evidence>
<dbReference type="Gene3D" id="3.40.50.300">
    <property type="entry name" value="P-loop containing nucleotide triphosphate hydrolases"/>
    <property type="match status" value="1"/>
</dbReference>
<dbReference type="CDD" id="cd02021">
    <property type="entry name" value="GntK"/>
    <property type="match status" value="1"/>
</dbReference>
<dbReference type="PANTHER" id="PTHR43442:SF3">
    <property type="entry name" value="GLUCONOKINASE-RELATED"/>
    <property type="match status" value="1"/>
</dbReference>
<dbReference type="InterPro" id="IPR027417">
    <property type="entry name" value="P-loop_NTPase"/>
</dbReference>
<dbReference type="PANTHER" id="PTHR43442">
    <property type="entry name" value="GLUCONOKINASE-RELATED"/>
    <property type="match status" value="1"/>
</dbReference>
<evidence type="ECO:0000256" key="7">
    <source>
        <dbReference type="ARBA" id="ARBA00022840"/>
    </source>
</evidence>
<dbReference type="FunFam" id="3.40.50.300:FF:000522">
    <property type="entry name" value="Gluconokinase"/>
    <property type="match status" value="1"/>
</dbReference>
<keyword evidence="6 10" id="KW-0418">Kinase</keyword>
<evidence type="ECO:0000256" key="2">
    <source>
        <dbReference type="ARBA" id="ARBA00008420"/>
    </source>
</evidence>
<dbReference type="GO" id="GO:0019521">
    <property type="term" value="P:D-gluconate metabolic process"/>
    <property type="evidence" value="ECO:0007669"/>
    <property type="project" value="UniProtKB-KW"/>
</dbReference>
<dbReference type="RefSeq" id="WP_185176537.1">
    <property type="nucleotide sequence ID" value="NZ_CP059404.1"/>
</dbReference>
<keyword evidence="4 10" id="KW-0808">Transferase</keyword>
<keyword evidence="12" id="KW-1185">Reference proteome</keyword>
<dbReference type="InterPro" id="IPR006001">
    <property type="entry name" value="Therm_gnt_kin"/>
</dbReference>
<keyword evidence="7 10" id="KW-0067">ATP-binding</keyword>